<dbReference type="EMBL" id="JANLCJ010000005">
    <property type="protein sequence ID" value="MCS5735232.1"/>
    <property type="molecule type" value="Genomic_DNA"/>
</dbReference>
<keyword evidence="1" id="KW-0456">Lyase</keyword>
<name>A0ABT2H5K7_9MICO</name>
<organism evidence="1 2">
    <name type="scientific">Herbiconiux daphne</name>
    <dbReference type="NCBI Taxonomy" id="2970914"/>
    <lineage>
        <taxon>Bacteria</taxon>
        <taxon>Bacillati</taxon>
        <taxon>Actinomycetota</taxon>
        <taxon>Actinomycetes</taxon>
        <taxon>Micrococcales</taxon>
        <taxon>Microbacteriaceae</taxon>
        <taxon>Herbiconiux</taxon>
    </lineage>
</organism>
<dbReference type="Pfam" id="PF03243">
    <property type="entry name" value="MerB"/>
    <property type="match status" value="1"/>
</dbReference>
<comment type="caution">
    <text evidence="1">The sequence shown here is derived from an EMBL/GenBank/DDBJ whole genome shotgun (WGS) entry which is preliminary data.</text>
</comment>
<gene>
    <name evidence="1" type="ORF">N1032_15905</name>
</gene>
<sequence length="231" mass="25253">MAISAEAERIRLAVYRGFAQTGRVPTRREMPAAYGIDDAALEGVLDELAAARHIVLAGGEIELAHPFASRSFGFSVMGPQTLWWGGCAWDAFAIPHLVPDAPEVLVATTCPACGTAHAWTVGREAPPRGDQVAHFLVPAHDIWPDAAHACENQLLFCDERCVSRWLDRTGAERGYVLTLDTLWRLAASWYEGRLDTPYERRDPASAAGYFASVGLSGPFWGLPDRSMNRTS</sequence>
<dbReference type="SUPFAM" id="SSF160387">
    <property type="entry name" value="NosL/MerB-like"/>
    <property type="match status" value="1"/>
</dbReference>
<protein>
    <submittedName>
        <fullName evidence="1">Alkylmercury lyase family protein</fullName>
    </submittedName>
</protein>
<dbReference type="Proteomes" id="UP001165586">
    <property type="component" value="Unassembled WGS sequence"/>
</dbReference>
<keyword evidence="2" id="KW-1185">Reference proteome</keyword>
<proteinExistence type="predicted"/>
<reference evidence="1" key="1">
    <citation type="submission" date="2022-08" db="EMBL/GenBank/DDBJ databases">
        <authorList>
            <person name="Deng Y."/>
            <person name="Han X.-F."/>
            <person name="Zhang Y.-Q."/>
        </authorList>
    </citation>
    <scope>NUCLEOTIDE SEQUENCE</scope>
    <source>
        <strain evidence="1">CPCC 203386</strain>
    </source>
</reference>
<dbReference type="GO" id="GO:0016829">
    <property type="term" value="F:lyase activity"/>
    <property type="evidence" value="ECO:0007669"/>
    <property type="project" value="UniProtKB-KW"/>
</dbReference>
<dbReference type="Gene3D" id="3.30.450.410">
    <property type="match status" value="1"/>
</dbReference>
<evidence type="ECO:0000313" key="2">
    <source>
        <dbReference type="Proteomes" id="UP001165586"/>
    </source>
</evidence>
<dbReference type="InterPro" id="IPR004927">
    <property type="entry name" value="MerB"/>
</dbReference>
<evidence type="ECO:0000313" key="1">
    <source>
        <dbReference type="EMBL" id="MCS5735232.1"/>
    </source>
</evidence>
<accession>A0ABT2H5K7</accession>
<dbReference type="RefSeq" id="WP_259540140.1">
    <property type="nucleotide sequence ID" value="NZ_JANLCJ010000005.1"/>
</dbReference>
<dbReference type="InterPro" id="IPR053717">
    <property type="entry name" value="MerB_lyase_sf"/>
</dbReference>